<evidence type="ECO:0000256" key="11">
    <source>
        <dbReference type="ARBA" id="ARBA00023136"/>
    </source>
</evidence>
<feature type="coiled-coil region" evidence="13">
    <location>
        <begin position="434"/>
        <end position="476"/>
    </location>
</feature>
<dbReference type="PROSITE" id="PS51718">
    <property type="entry name" value="G_DYNAMIN_2"/>
    <property type="match status" value="1"/>
</dbReference>
<dbReference type="Gene3D" id="3.40.50.300">
    <property type="entry name" value="P-loop containing nucleotide triphosphate hydrolases"/>
    <property type="match status" value="1"/>
</dbReference>
<dbReference type="Gene3D" id="1.20.5.110">
    <property type="match status" value="1"/>
</dbReference>
<dbReference type="FunFam" id="3.40.50.300:FF:000214">
    <property type="entry name" value="Mitofusin 2"/>
    <property type="match status" value="1"/>
</dbReference>
<dbReference type="SUPFAM" id="SSF52540">
    <property type="entry name" value="P-loop containing nucleoside triphosphate hydrolases"/>
    <property type="match status" value="1"/>
</dbReference>
<dbReference type="FunFam" id="1.20.5.110:FF:000012">
    <property type="entry name" value="Mitofusin 2"/>
    <property type="match status" value="1"/>
</dbReference>
<evidence type="ECO:0000259" key="16">
    <source>
        <dbReference type="PROSITE" id="PS51718"/>
    </source>
</evidence>
<reference evidence="18" key="1">
    <citation type="submission" date="2025-08" db="UniProtKB">
        <authorList>
            <consortium name="RefSeq"/>
        </authorList>
    </citation>
    <scope>IDENTIFICATION</scope>
    <source>
        <strain evidence="18">15085-1641.00</strain>
        <tissue evidence="18">Whole body</tissue>
    </source>
</reference>
<evidence type="ECO:0000313" key="17">
    <source>
        <dbReference type="Proteomes" id="UP000504633"/>
    </source>
</evidence>
<dbReference type="Pfam" id="PF04799">
    <property type="entry name" value="Fzo_mitofusin"/>
    <property type="match status" value="1"/>
</dbReference>
<evidence type="ECO:0000256" key="9">
    <source>
        <dbReference type="ARBA" id="ARBA00023128"/>
    </source>
</evidence>
<evidence type="ECO:0000256" key="7">
    <source>
        <dbReference type="ARBA" id="ARBA00022989"/>
    </source>
</evidence>
<evidence type="ECO:0000256" key="6">
    <source>
        <dbReference type="ARBA" id="ARBA00022843"/>
    </source>
</evidence>
<evidence type="ECO:0000256" key="15">
    <source>
        <dbReference type="SAM" id="Phobius"/>
    </source>
</evidence>
<sequence>MAAYLNRTISLVTGQTGPSANDKNSTPGTDTVDDSRHNLSLQPSASSTSANMSGISDNRMYQPNDKSPLQIFVRAKKKINDIYGEIEEYVLETTIFINALHADAEIVDKAERELFESYVHKVAAIREVLQRDHMKVAFFGRTSNGKSSVINAMLREKILPSGIGHTTNCFCQVEGSDGGEAYLMKESSDEKLNVVNIKQLANALCQEKLSESSLVRIFWPRERCSLLRDDVVFLDSPGVDVSPNLDDWIDNHCINSDVFVLVLNAESTMTRAEKQFFHTVSQKLSKPNIFILNNRWDASANEPEFQESELAKVKSQHTERCIDFLTKELKVCNEKEAAERVFFVSARETLQARIEESKGNPPHLGAIAEGFQIRYFEFQDFERKFEECISQSAVKTKFQQHSSRGKSVSGDMRSMLDNIFERITIFRNLKQDQKNLLTERIQGTETQMMQVTREMKMKIHNMVEEVEEKVSKALNEEIWRLGVLIDEFNMPFHPERLVLNIYKKELNAHVESGLGSNLRARLSMALAMNVESAQTEMTDRMHALVPNEQLLTNSAKLAVRTQPFEMLYSLNCQNLCADFQEDLDFKFSWGITAMIQRFTGKVRERTKKQTPALLNRQSSIGHTVVTPVSTPVESTPVCLLPGSGVGGITPEQLSVISRFALSSIGSQGTVGGLVVAGIVLLYRYVLKTEHLQMLKTIGWRVLVGIGALYGCIYLYERLSWTNSAKERTFKSQYGRHATKKLKMIVDLTSANCSHQVQQELSSTFARLCRTVDTATTDMNEELKTLEAQLNVLESNQKQLKLLRNKANYIQNELDIFEHNYIAPQ</sequence>
<evidence type="ECO:0000256" key="1">
    <source>
        <dbReference type="ARBA" id="ARBA00004374"/>
    </source>
</evidence>
<dbReference type="CDD" id="cd09912">
    <property type="entry name" value="DLP_2"/>
    <property type="match status" value="1"/>
</dbReference>
<dbReference type="OrthoDB" id="6256226at2759"/>
<dbReference type="GeneID" id="111602054"/>
<dbReference type="InterPro" id="IPR006884">
    <property type="entry name" value="Fzo/mitofusin_HR2"/>
</dbReference>
<dbReference type="SUPFAM" id="SSF111479">
    <property type="entry name" value="Fzo-like conserved region"/>
    <property type="match status" value="1"/>
</dbReference>
<evidence type="ECO:0000256" key="4">
    <source>
        <dbReference type="ARBA" id="ARBA00022787"/>
    </source>
</evidence>
<proteinExistence type="predicted"/>
<dbReference type="PANTHER" id="PTHR10465:SF3">
    <property type="entry name" value="TRANSMEMBRANE GTPASE MARF-RELATED"/>
    <property type="match status" value="1"/>
</dbReference>
<dbReference type="GO" id="GO:0051646">
    <property type="term" value="P:mitochondrion localization"/>
    <property type="evidence" value="ECO:0007669"/>
    <property type="project" value="TreeGrafter"/>
</dbReference>
<keyword evidence="5" id="KW-0378">Hydrolase</keyword>
<feature type="domain" description="Dynamin-type G" evidence="16">
    <location>
        <begin position="130"/>
        <end position="382"/>
    </location>
</feature>
<keyword evidence="9" id="KW-0496">Mitochondrion</keyword>
<dbReference type="InterPro" id="IPR027417">
    <property type="entry name" value="P-loop_NTPase"/>
</dbReference>
<evidence type="ECO:0000256" key="3">
    <source>
        <dbReference type="ARBA" id="ARBA00022741"/>
    </source>
</evidence>
<evidence type="ECO:0000256" key="14">
    <source>
        <dbReference type="SAM" id="MobiDB-lite"/>
    </source>
</evidence>
<keyword evidence="4" id="KW-1000">Mitochondrion outer membrane</keyword>
<keyword evidence="10" id="KW-0342">GTP-binding</keyword>
<evidence type="ECO:0000256" key="5">
    <source>
        <dbReference type="ARBA" id="ARBA00022801"/>
    </source>
</evidence>
<dbReference type="Pfam" id="PF00350">
    <property type="entry name" value="Dynamin_N"/>
    <property type="match status" value="1"/>
</dbReference>
<keyword evidence="17" id="KW-1185">Reference proteome</keyword>
<keyword evidence="2 15" id="KW-0812">Transmembrane</keyword>
<evidence type="ECO:0000256" key="12">
    <source>
        <dbReference type="ARBA" id="ARBA00048548"/>
    </source>
</evidence>
<gene>
    <name evidence="18" type="primary">LOC111602054</name>
</gene>
<feature type="coiled-coil region" evidence="13">
    <location>
        <begin position="775"/>
        <end position="812"/>
    </location>
</feature>
<evidence type="ECO:0000256" key="2">
    <source>
        <dbReference type="ARBA" id="ARBA00022692"/>
    </source>
</evidence>
<keyword evidence="11 15" id="KW-0472">Membrane</keyword>
<dbReference type="InterPro" id="IPR027094">
    <property type="entry name" value="Mitofusin_fam"/>
</dbReference>
<dbReference type="AlphaFoldDB" id="A0A6J1M1M2"/>
<evidence type="ECO:0000256" key="10">
    <source>
        <dbReference type="ARBA" id="ARBA00023134"/>
    </source>
</evidence>
<comment type="subcellular location">
    <subcellularLocation>
        <location evidence="1">Mitochondrion outer membrane</location>
        <topology evidence="1">Multi-pass membrane protein</topology>
    </subcellularLocation>
</comment>
<feature type="region of interest" description="Disordered" evidence="14">
    <location>
        <begin position="13"/>
        <end position="62"/>
    </location>
</feature>
<evidence type="ECO:0000256" key="13">
    <source>
        <dbReference type="SAM" id="Coils"/>
    </source>
</evidence>
<feature type="compositionally biased region" description="Polar residues" evidence="14">
    <location>
        <begin position="13"/>
        <end position="29"/>
    </location>
</feature>
<dbReference type="Proteomes" id="UP000504633">
    <property type="component" value="Unplaced"/>
</dbReference>
<keyword evidence="6" id="KW-0832">Ubl conjugation</keyword>
<dbReference type="CTD" id="31581"/>
<keyword evidence="3" id="KW-0547">Nucleotide-binding</keyword>
<dbReference type="InterPro" id="IPR030381">
    <property type="entry name" value="G_DYNAMIN_dom"/>
</dbReference>
<feature type="transmembrane region" description="Helical" evidence="15">
    <location>
        <begin position="697"/>
        <end position="715"/>
    </location>
</feature>
<name>A0A6J1M1M2_DROHY</name>
<protein>
    <submittedName>
        <fullName evidence="18">Transmembrane GTPase Marf isoform X1</fullName>
    </submittedName>
</protein>
<dbReference type="GO" id="GO:0003924">
    <property type="term" value="F:GTPase activity"/>
    <property type="evidence" value="ECO:0007669"/>
    <property type="project" value="InterPro"/>
</dbReference>
<dbReference type="GO" id="GO:0005741">
    <property type="term" value="C:mitochondrial outer membrane"/>
    <property type="evidence" value="ECO:0007669"/>
    <property type="project" value="UniProtKB-SubCell"/>
</dbReference>
<keyword evidence="8 13" id="KW-0175">Coiled coil</keyword>
<feature type="compositionally biased region" description="Polar residues" evidence="14">
    <location>
        <begin position="38"/>
        <end position="62"/>
    </location>
</feature>
<keyword evidence="7 15" id="KW-1133">Transmembrane helix</keyword>
<organism evidence="17 18">
    <name type="scientific">Drosophila hydei</name>
    <name type="common">Fruit fly</name>
    <dbReference type="NCBI Taxonomy" id="7224"/>
    <lineage>
        <taxon>Eukaryota</taxon>
        <taxon>Metazoa</taxon>
        <taxon>Ecdysozoa</taxon>
        <taxon>Arthropoda</taxon>
        <taxon>Hexapoda</taxon>
        <taxon>Insecta</taxon>
        <taxon>Pterygota</taxon>
        <taxon>Neoptera</taxon>
        <taxon>Endopterygota</taxon>
        <taxon>Diptera</taxon>
        <taxon>Brachycera</taxon>
        <taxon>Muscomorpha</taxon>
        <taxon>Ephydroidea</taxon>
        <taxon>Drosophilidae</taxon>
        <taxon>Drosophila</taxon>
    </lineage>
</organism>
<comment type="catalytic activity">
    <reaction evidence="12">
        <text>GTP + H2O = GDP + phosphate + H(+)</text>
        <dbReference type="Rhea" id="RHEA:19669"/>
        <dbReference type="ChEBI" id="CHEBI:15377"/>
        <dbReference type="ChEBI" id="CHEBI:15378"/>
        <dbReference type="ChEBI" id="CHEBI:37565"/>
        <dbReference type="ChEBI" id="CHEBI:43474"/>
        <dbReference type="ChEBI" id="CHEBI:58189"/>
    </reaction>
</comment>
<accession>A0A6J1M1M2</accession>
<dbReference type="PANTHER" id="PTHR10465">
    <property type="entry name" value="TRANSMEMBRANE GTPASE FZO1"/>
    <property type="match status" value="1"/>
</dbReference>
<dbReference type="RefSeq" id="XP_023174732.2">
    <property type="nucleotide sequence ID" value="XM_023318964.2"/>
</dbReference>
<dbReference type="GO" id="GO:0005525">
    <property type="term" value="F:GTP binding"/>
    <property type="evidence" value="ECO:0007669"/>
    <property type="project" value="UniProtKB-KW"/>
</dbReference>
<dbReference type="GO" id="GO:0008053">
    <property type="term" value="P:mitochondrial fusion"/>
    <property type="evidence" value="ECO:0007669"/>
    <property type="project" value="InterPro"/>
</dbReference>
<evidence type="ECO:0000313" key="18">
    <source>
        <dbReference type="RefSeq" id="XP_023174732.2"/>
    </source>
</evidence>
<feature type="transmembrane region" description="Helical" evidence="15">
    <location>
        <begin position="664"/>
        <end position="685"/>
    </location>
</feature>
<dbReference type="KEGG" id="dhe:111602054"/>
<evidence type="ECO:0000256" key="8">
    <source>
        <dbReference type="ARBA" id="ARBA00023054"/>
    </source>
</evidence>
<dbReference type="InterPro" id="IPR045063">
    <property type="entry name" value="Dynamin_N"/>
</dbReference>